<dbReference type="FunFam" id="3.30.559.10:FF:000008">
    <property type="entry name" value="Tryptamine hydroxycinnamoyl transferase"/>
    <property type="match status" value="1"/>
</dbReference>
<dbReference type="PANTHER" id="PTHR31642:SF38">
    <property type="match status" value="1"/>
</dbReference>
<sequence>MEITSSTMVKPAYAVPHPLVGEMVPLTVFDRAALDIFVPTVLAYRAPAPSNEALREGLLKAVAPYPHLAGRLALNDQGRRVLHVNNEGVLLIEATVPVDLADVLVDGRMAAGVEDIYRRYYLLGFASVTTHENIGAALLQIQLNRYKCGGLVVGICSHHQAADGHSMSMFFTAWATAVREGKDFTTPAPFLDRARTSVPRSTPTPVFDHRSREFTCGDGDTYAVVPMDRIRNLTLHFTAEFVADLKARVGARCSRFQCLLAHVWKKITAARDQKPEEFTKVRVAVNCRGRADPPVPMDFFGNMVLWAFPRLQVRDVLNSSYGSVVGVIRDAVARIDDEYVQSLVDFGGVADTNGEELFATAATAGTMFCPDAEVDSWLGFRFHQLDFGTGAPSAFIPPDLPIEGLMVFVPSCKANGGVDLFMAVAEEHVAAFEQICCSFD</sequence>
<comment type="similarity">
    <text evidence="1">Belongs to the plant acyltransferase family.</text>
</comment>
<dbReference type="Pfam" id="PF02458">
    <property type="entry name" value="Transferase"/>
    <property type="match status" value="1"/>
</dbReference>
<organism evidence="4">
    <name type="scientific">Aegilops tauschii</name>
    <name type="common">Tausch's goatgrass</name>
    <name type="synonym">Aegilops squarrosa</name>
    <dbReference type="NCBI Taxonomy" id="37682"/>
    <lineage>
        <taxon>Eukaryota</taxon>
        <taxon>Viridiplantae</taxon>
        <taxon>Streptophyta</taxon>
        <taxon>Embryophyta</taxon>
        <taxon>Tracheophyta</taxon>
        <taxon>Spermatophyta</taxon>
        <taxon>Magnoliopsida</taxon>
        <taxon>Liliopsida</taxon>
        <taxon>Poales</taxon>
        <taxon>Poaceae</taxon>
        <taxon>BOP clade</taxon>
        <taxon>Pooideae</taxon>
        <taxon>Triticodae</taxon>
        <taxon>Triticeae</taxon>
        <taxon>Triticinae</taxon>
        <taxon>Aegilops</taxon>
    </lineage>
</organism>
<proteinExistence type="inferred from homology"/>
<keyword evidence="2" id="KW-0808">Transferase</keyword>
<evidence type="ECO:0000256" key="3">
    <source>
        <dbReference type="ARBA" id="ARBA00023315"/>
    </source>
</evidence>
<dbReference type="EnsemblPlants" id="EMT21091">
    <property type="protein sequence ID" value="EMT21091"/>
    <property type="gene ID" value="F775_19487"/>
</dbReference>
<dbReference type="InterPro" id="IPR050317">
    <property type="entry name" value="Plant_Fungal_Acyltransferase"/>
</dbReference>
<evidence type="ECO:0000256" key="2">
    <source>
        <dbReference type="ARBA" id="ARBA00022679"/>
    </source>
</evidence>
<reference evidence="4" key="1">
    <citation type="submission" date="2015-06" db="UniProtKB">
        <authorList>
            <consortium name="EnsemblPlants"/>
        </authorList>
    </citation>
    <scope>IDENTIFICATION</scope>
</reference>
<dbReference type="PANTHER" id="PTHR31642">
    <property type="entry name" value="TRICHOTHECENE 3-O-ACETYLTRANSFERASE"/>
    <property type="match status" value="1"/>
</dbReference>
<dbReference type="AlphaFoldDB" id="M8CD74"/>
<keyword evidence="3" id="KW-0012">Acyltransferase</keyword>
<accession>M8CD74</accession>
<evidence type="ECO:0000256" key="1">
    <source>
        <dbReference type="ARBA" id="ARBA00009861"/>
    </source>
</evidence>
<protein>
    <submittedName>
        <fullName evidence="4">Anthranilate N-benzoyltransferase protein 2</fullName>
    </submittedName>
</protein>
<dbReference type="Gene3D" id="3.30.559.10">
    <property type="entry name" value="Chloramphenicol acetyltransferase-like domain"/>
    <property type="match status" value="2"/>
</dbReference>
<dbReference type="GO" id="GO:0016747">
    <property type="term" value="F:acyltransferase activity, transferring groups other than amino-acyl groups"/>
    <property type="evidence" value="ECO:0007669"/>
    <property type="project" value="UniProtKB-ARBA"/>
</dbReference>
<dbReference type="SUPFAM" id="SSF52777">
    <property type="entry name" value="CoA-dependent acyltransferases"/>
    <property type="match status" value="1"/>
</dbReference>
<name>M8CD74_AEGTA</name>
<dbReference type="InterPro" id="IPR023213">
    <property type="entry name" value="CAT-like_dom_sf"/>
</dbReference>
<evidence type="ECO:0000313" key="4">
    <source>
        <dbReference type="EnsemblPlants" id="EMT21091"/>
    </source>
</evidence>